<reference evidence="1" key="1">
    <citation type="submission" date="2022-04" db="EMBL/GenBank/DDBJ databases">
        <title>Genome of the entomopathogenic fungus Entomophthora muscae.</title>
        <authorList>
            <person name="Elya C."/>
            <person name="Lovett B.R."/>
            <person name="Lee E."/>
            <person name="Macias A.M."/>
            <person name="Hajek A.E."/>
            <person name="De Bivort B.L."/>
            <person name="Kasson M.T."/>
            <person name="De Fine Licht H.H."/>
            <person name="Stajich J.E."/>
        </authorList>
    </citation>
    <scope>NUCLEOTIDE SEQUENCE</scope>
    <source>
        <strain evidence="1">Berkeley</strain>
    </source>
</reference>
<evidence type="ECO:0000313" key="2">
    <source>
        <dbReference type="Proteomes" id="UP001165960"/>
    </source>
</evidence>
<gene>
    <name evidence="1" type="primary">NPC2_6</name>
    <name evidence="1" type="ORF">DSO57_1010483</name>
</gene>
<dbReference type="Proteomes" id="UP001165960">
    <property type="component" value="Unassembled WGS sequence"/>
</dbReference>
<accession>A0ACC2SJG6</accession>
<keyword evidence="2" id="KW-1185">Reference proteome</keyword>
<comment type="caution">
    <text evidence="1">The sequence shown here is derived from an EMBL/GenBank/DDBJ whole genome shotgun (WGS) entry which is preliminary data.</text>
</comment>
<sequence length="156" mass="17408">MKYSLFLGLTWAQIAFQPVDSNCKKLSSGAAYYCDNVNDLFQISEIDGLDDHAKIGKSYPVTISGSLQEKVPEGSSLVTKYTLEDESEEVIEQDLCKTLIRRFGIECPKEPQKINKTINITLPAKVKPGTYSFEIAAWTPDGRRIFGIKYTSQVSS</sequence>
<name>A0ACC2SJG6_9FUNG</name>
<protein>
    <submittedName>
        <fullName evidence="1">Phosphatidylglycerol/phosphatidylinositol transfer protein</fullName>
    </submittedName>
</protein>
<organism evidence="1 2">
    <name type="scientific">Entomophthora muscae</name>
    <dbReference type="NCBI Taxonomy" id="34485"/>
    <lineage>
        <taxon>Eukaryota</taxon>
        <taxon>Fungi</taxon>
        <taxon>Fungi incertae sedis</taxon>
        <taxon>Zoopagomycota</taxon>
        <taxon>Entomophthoromycotina</taxon>
        <taxon>Entomophthoromycetes</taxon>
        <taxon>Entomophthorales</taxon>
        <taxon>Entomophthoraceae</taxon>
        <taxon>Entomophthora</taxon>
    </lineage>
</organism>
<evidence type="ECO:0000313" key="1">
    <source>
        <dbReference type="EMBL" id="KAJ9062460.1"/>
    </source>
</evidence>
<proteinExistence type="predicted"/>
<dbReference type="EMBL" id="QTSX02005005">
    <property type="protein sequence ID" value="KAJ9062460.1"/>
    <property type="molecule type" value="Genomic_DNA"/>
</dbReference>